<feature type="region of interest" description="Disordered" evidence="1">
    <location>
        <begin position="162"/>
        <end position="233"/>
    </location>
</feature>
<feature type="transmembrane region" description="Helical" evidence="2">
    <location>
        <begin position="131"/>
        <end position="153"/>
    </location>
</feature>
<organism evidence="3 4">
    <name type="scientific">Magallana gigas</name>
    <name type="common">Pacific oyster</name>
    <name type="synonym">Crassostrea gigas</name>
    <dbReference type="NCBI Taxonomy" id="29159"/>
    <lineage>
        <taxon>Eukaryota</taxon>
        <taxon>Metazoa</taxon>
        <taxon>Spiralia</taxon>
        <taxon>Lophotrochozoa</taxon>
        <taxon>Mollusca</taxon>
        <taxon>Bivalvia</taxon>
        <taxon>Autobranchia</taxon>
        <taxon>Pteriomorphia</taxon>
        <taxon>Ostreida</taxon>
        <taxon>Ostreoidea</taxon>
        <taxon>Ostreidae</taxon>
        <taxon>Magallana</taxon>
    </lineage>
</organism>
<evidence type="ECO:0000256" key="1">
    <source>
        <dbReference type="SAM" id="MobiDB-lite"/>
    </source>
</evidence>
<accession>A0A8W8K6Y9</accession>
<feature type="compositionally biased region" description="Basic and acidic residues" evidence="1">
    <location>
        <begin position="179"/>
        <end position="190"/>
    </location>
</feature>
<name>A0A8W8K6Y9_MAGGI</name>
<evidence type="ECO:0000313" key="3">
    <source>
        <dbReference type="EnsemblMetazoa" id="G22711.1:cds"/>
    </source>
</evidence>
<evidence type="ECO:0000313" key="4">
    <source>
        <dbReference type="Proteomes" id="UP000005408"/>
    </source>
</evidence>
<dbReference type="Proteomes" id="UP000005408">
    <property type="component" value="Unassembled WGS sequence"/>
</dbReference>
<protein>
    <submittedName>
        <fullName evidence="3">Uncharacterized protein</fullName>
    </submittedName>
</protein>
<keyword evidence="2" id="KW-0472">Membrane</keyword>
<feature type="compositionally biased region" description="Basic and acidic residues" evidence="1">
    <location>
        <begin position="199"/>
        <end position="233"/>
    </location>
</feature>
<sequence>FNQVIKQSTLYEMDVCYFWFMSVLTGLSILLNLHDIQSLKTSGVCKQHDFCFTLFISNSGSHRCCSNYRQEGQHCIPCVGSFGINCSGRCVDAFYGFGCLSRCNCSGDQICDHVVGCKKDKTKHDTEFTKIYILSLSSGFIICLLVLLVIVAMKRKMTPSRHYQQELVNTESTPEEYSSPEHRGYSEYDPRQMLSIVNPEHRSKESRSSKSRSEHYESIKSKPESKEVKTISI</sequence>
<keyword evidence="4" id="KW-1185">Reference proteome</keyword>
<reference evidence="3" key="1">
    <citation type="submission" date="2022-08" db="UniProtKB">
        <authorList>
            <consortium name="EnsemblMetazoa"/>
        </authorList>
    </citation>
    <scope>IDENTIFICATION</scope>
    <source>
        <strain evidence="3">05x7-T-G4-1.051#20</strain>
    </source>
</reference>
<keyword evidence="2" id="KW-1133">Transmembrane helix</keyword>
<evidence type="ECO:0000256" key="2">
    <source>
        <dbReference type="SAM" id="Phobius"/>
    </source>
</evidence>
<feature type="transmembrane region" description="Helical" evidence="2">
    <location>
        <begin position="15"/>
        <end position="33"/>
    </location>
</feature>
<dbReference type="AlphaFoldDB" id="A0A8W8K6Y9"/>
<keyword evidence="2" id="KW-0812">Transmembrane</keyword>
<proteinExistence type="predicted"/>
<dbReference type="EnsemblMetazoa" id="G22711.1">
    <property type="protein sequence ID" value="G22711.1:cds"/>
    <property type="gene ID" value="G22711"/>
</dbReference>